<protein>
    <submittedName>
        <fullName evidence="1">Uncharacterized protein</fullName>
    </submittedName>
</protein>
<name>A0A956M1A8_UNCEI</name>
<dbReference type="AlphaFoldDB" id="A0A956M1A8"/>
<reference evidence="1" key="1">
    <citation type="submission" date="2020-04" db="EMBL/GenBank/DDBJ databases">
        <authorList>
            <person name="Zhang T."/>
        </authorList>
    </citation>
    <scope>NUCLEOTIDE SEQUENCE</scope>
    <source>
        <strain evidence="1">HKST-UBA01</strain>
    </source>
</reference>
<comment type="caution">
    <text evidence="1">The sequence shown here is derived from an EMBL/GenBank/DDBJ whole genome shotgun (WGS) entry which is preliminary data.</text>
</comment>
<sequence length="104" mass="10891">MAGLSGGKRSIARFAIAAAVVWGLTGCASPDLPNDPGTPIIDGDGDASGTGEVILLEDLTDRQVLPASNWWNLDVSTAPLDPDSDAYIDWISGRTPQNPTATRR</sequence>
<proteinExistence type="predicted"/>
<accession>A0A956M1A8</accession>
<organism evidence="1 2">
    <name type="scientific">Eiseniibacteriota bacterium</name>
    <dbReference type="NCBI Taxonomy" id="2212470"/>
    <lineage>
        <taxon>Bacteria</taxon>
        <taxon>Candidatus Eiseniibacteriota</taxon>
    </lineage>
</organism>
<feature type="non-terminal residue" evidence="1">
    <location>
        <position position="104"/>
    </location>
</feature>
<dbReference type="EMBL" id="JAGQHR010000586">
    <property type="protein sequence ID" value="MCA9729143.1"/>
    <property type="molecule type" value="Genomic_DNA"/>
</dbReference>
<evidence type="ECO:0000313" key="1">
    <source>
        <dbReference type="EMBL" id="MCA9729143.1"/>
    </source>
</evidence>
<dbReference type="Proteomes" id="UP000697710">
    <property type="component" value="Unassembled WGS sequence"/>
</dbReference>
<gene>
    <name evidence="1" type="ORF">KC729_15745</name>
</gene>
<evidence type="ECO:0000313" key="2">
    <source>
        <dbReference type="Proteomes" id="UP000697710"/>
    </source>
</evidence>
<reference evidence="1" key="2">
    <citation type="journal article" date="2021" name="Microbiome">
        <title>Successional dynamics and alternative stable states in a saline activated sludge microbial community over 9 years.</title>
        <authorList>
            <person name="Wang Y."/>
            <person name="Ye J."/>
            <person name="Ju F."/>
            <person name="Liu L."/>
            <person name="Boyd J.A."/>
            <person name="Deng Y."/>
            <person name="Parks D.H."/>
            <person name="Jiang X."/>
            <person name="Yin X."/>
            <person name="Woodcroft B.J."/>
            <person name="Tyson G.W."/>
            <person name="Hugenholtz P."/>
            <person name="Polz M.F."/>
            <person name="Zhang T."/>
        </authorList>
    </citation>
    <scope>NUCLEOTIDE SEQUENCE</scope>
    <source>
        <strain evidence="1">HKST-UBA01</strain>
    </source>
</reference>